<evidence type="ECO:0000256" key="10">
    <source>
        <dbReference type="ARBA" id="ARBA00030775"/>
    </source>
</evidence>
<evidence type="ECO:0000256" key="5">
    <source>
        <dbReference type="ARBA" id="ARBA00022519"/>
    </source>
</evidence>
<dbReference type="AlphaFoldDB" id="A0A4P9UM47"/>
<dbReference type="InterPro" id="IPR012902">
    <property type="entry name" value="N_methyl_site"/>
</dbReference>
<sequence>MCYGHIHTKQAIFISMAKPMPKYSKIHYGFTLIELMMTIAIGAIVLTLAVPSFNTVIRNDRLTTRTNELVASLNFARSEAIKRGIRVTACKSQNPNATPPSCTTSNSVNWSIGWIIFTDPNNNATFDSNTETLLRIQENPLTNITMTGSLNIANYISFVASGQSRLTNGNHQSGNIKVCDDRTGNIGVNIALNNAGRLLTQQEIACP</sequence>
<proteinExistence type="inferred from homology"/>
<dbReference type="GO" id="GO:0005886">
    <property type="term" value="C:plasma membrane"/>
    <property type="evidence" value="ECO:0007669"/>
    <property type="project" value="UniProtKB-SubCell"/>
</dbReference>
<dbReference type="GO" id="GO:0015627">
    <property type="term" value="C:type II protein secretion system complex"/>
    <property type="evidence" value="ECO:0007669"/>
    <property type="project" value="InterPro"/>
</dbReference>
<keyword evidence="14" id="KW-1185">Reference proteome</keyword>
<comment type="similarity">
    <text evidence="9">Belongs to the GSP H family.</text>
</comment>
<keyword evidence="6 11" id="KW-0812">Transmembrane</keyword>
<evidence type="ECO:0000256" key="11">
    <source>
        <dbReference type="SAM" id="Phobius"/>
    </source>
</evidence>
<dbReference type="NCBIfam" id="TIGR02532">
    <property type="entry name" value="IV_pilin_GFxxxE"/>
    <property type="match status" value="1"/>
</dbReference>
<evidence type="ECO:0000256" key="6">
    <source>
        <dbReference type="ARBA" id="ARBA00022692"/>
    </source>
</evidence>
<evidence type="ECO:0000313" key="13">
    <source>
        <dbReference type="EMBL" id="QCW81610.1"/>
    </source>
</evidence>
<evidence type="ECO:0000256" key="9">
    <source>
        <dbReference type="ARBA" id="ARBA00025772"/>
    </source>
</evidence>
<dbReference type="STRING" id="675511.GCA_000341735_02090"/>
<evidence type="ECO:0000256" key="7">
    <source>
        <dbReference type="ARBA" id="ARBA00022989"/>
    </source>
</evidence>
<evidence type="ECO:0000256" key="4">
    <source>
        <dbReference type="ARBA" id="ARBA00022481"/>
    </source>
</evidence>
<keyword evidence="4" id="KW-0488">Methylation</keyword>
<feature type="transmembrane region" description="Helical" evidence="11">
    <location>
        <begin position="26"/>
        <end position="50"/>
    </location>
</feature>
<evidence type="ECO:0000256" key="1">
    <source>
        <dbReference type="ARBA" id="ARBA00004377"/>
    </source>
</evidence>
<dbReference type="InterPro" id="IPR045584">
    <property type="entry name" value="Pilin-like"/>
</dbReference>
<dbReference type="SUPFAM" id="SSF54523">
    <property type="entry name" value="Pili subunits"/>
    <property type="match status" value="1"/>
</dbReference>
<evidence type="ECO:0000259" key="12">
    <source>
        <dbReference type="Pfam" id="PF12019"/>
    </source>
</evidence>
<dbReference type="Gene3D" id="3.55.40.10">
    <property type="entry name" value="minor pseudopilin epsh domain"/>
    <property type="match status" value="1"/>
</dbReference>
<evidence type="ECO:0000256" key="8">
    <source>
        <dbReference type="ARBA" id="ARBA00023136"/>
    </source>
</evidence>
<evidence type="ECO:0000256" key="2">
    <source>
        <dbReference type="ARBA" id="ARBA00021549"/>
    </source>
</evidence>
<keyword evidence="3" id="KW-1003">Cell membrane</keyword>
<gene>
    <name evidence="13" type="ORF">EQU24_04615</name>
</gene>
<dbReference type="Pfam" id="PF12019">
    <property type="entry name" value="GspH"/>
    <property type="match status" value="1"/>
</dbReference>
<keyword evidence="5" id="KW-0997">Cell inner membrane</keyword>
<dbReference type="InterPro" id="IPR022346">
    <property type="entry name" value="T2SS_GspH"/>
</dbReference>
<keyword evidence="8 11" id="KW-0472">Membrane</keyword>
<evidence type="ECO:0000256" key="3">
    <source>
        <dbReference type="ARBA" id="ARBA00022475"/>
    </source>
</evidence>
<dbReference type="EMBL" id="CP035467">
    <property type="protein sequence ID" value="QCW81610.1"/>
    <property type="molecule type" value="Genomic_DNA"/>
</dbReference>
<accession>A0A4P9UM47</accession>
<dbReference type="Pfam" id="PF07963">
    <property type="entry name" value="N_methyl"/>
    <property type="match status" value="1"/>
</dbReference>
<comment type="subcellular location">
    <subcellularLocation>
        <location evidence="1">Cell inner membrane</location>
        <topology evidence="1">Single-pass membrane protein</topology>
    </subcellularLocation>
</comment>
<protein>
    <recommendedName>
        <fullName evidence="2">Type II secretion system protein H</fullName>
    </recommendedName>
    <alternativeName>
        <fullName evidence="10">General secretion pathway protein H</fullName>
    </alternativeName>
</protein>
<evidence type="ECO:0000313" key="14">
    <source>
        <dbReference type="Proteomes" id="UP000305881"/>
    </source>
</evidence>
<reference evidence="14" key="1">
    <citation type="journal article" date="2019" name="J. Bacteriol.">
        <title>A Mutagenic Screen Identifies a TonB-Dependent Receptor Required for the Lanthanide Metal Switch in the Type I Methanotroph 'Methylotuvimicrobium buryatense' 5GB1C.</title>
        <authorList>
            <person name="Groom J.D."/>
            <person name="Ford S.M."/>
            <person name="Pesesky M.W."/>
            <person name="Lidstrom M.E."/>
        </authorList>
    </citation>
    <scope>NUCLEOTIDE SEQUENCE [LARGE SCALE GENOMIC DNA]</scope>
    <source>
        <strain evidence="14">5GB1C</strain>
    </source>
</reference>
<name>A0A4P9UM47_METBY</name>
<keyword evidence="7 11" id="KW-1133">Transmembrane helix</keyword>
<feature type="domain" description="General secretion pathway GspH" evidence="12">
    <location>
        <begin position="66"/>
        <end position="196"/>
    </location>
</feature>
<dbReference type="Proteomes" id="UP000305881">
    <property type="component" value="Chromosome"/>
</dbReference>
<dbReference type="KEGG" id="mbur:EQU24_04615"/>
<dbReference type="GO" id="GO:0015628">
    <property type="term" value="P:protein secretion by the type II secretion system"/>
    <property type="evidence" value="ECO:0007669"/>
    <property type="project" value="InterPro"/>
</dbReference>
<organism evidence="13 14">
    <name type="scientific">Methylotuvimicrobium buryatense</name>
    <name type="common">Methylomicrobium buryatense</name>
    <dbReference type="NCBI Taxonomy" id="95641"/>
    <lineage>
        <taxon>Bacteria</taxon>
        <taxon>Pseudomonadati</taxon>
        <taxon>Pseudomonadota</taxon>
        <taxon>Gammaproteobacteria</taxon>
        <taxon>Methylococcales</taxon>
        <taxon>Methylococcaceae</taxon>
        <taxon>Methylotuvimicrobium</taxon>
    </lineage>
</organism>